<dbReference type="Proteomes" id="UP000298327">
    <property type="component" value="Unassembled WGS sequence"/>
</dbReference>
<name>A0A4Y9XS49_9AGAM</name>
<comment type="caution">
    <text evidence="5">The sequence shown here is derived from an EMBL/GenBank/DDBJ whole genome shotgun (WGS) entry which is preliminary data.</text>
</comment>
<gene>
    <name evidence="5" type="ORF">EVG20_g10323</name>
</gene>
<dbReference type="Gene3D" id="3.40.50.300">
    <property type="entry name" value="P-loop containing nucleotide triphosphate hydrolases"/>
    <property type="match status" value="1"/>
</dbReference>
<feature type="domain" description="AAA+ ATPase" evidence="4">
    <location>
        <begin position="70"/>
        <end position="208"/>
    </location>
</feature>
<dbReference type="FunFam" id="3.40.50.300:FF:000661">
    <property type="entry name" value="calmodulin-interacting protein 111 isoform X1"/>
    <property type="match status" value="1"/>
</dbReference>
<dbReference type="PANTHER" id="PTHR23077:SF27">
    <property type="entry name" value="ATPASE FAMILY GENE 2 PROTEIN HOMOLOG A"/>
    <property type="match status" value="1"/>
</dbReference>
<dbReference type="InterPro" id="IPR003960">
    <property type="entry name" value="ATPase_AAA_CS"/>
</dbReference>
<sequence length="302" mass="32368">SPPLVRLTAADLDAALPAVRPSALRAHMMDLAPVRFAEIGGLASTIARLRECVEWPLVHSATLARLGVRAPRGILLCGPPGCSKTVLVRAAATESGVNFVAVRGPELLNKYVGESERAVREIFRKARAAAPSIIFFDEIDALATSRSQHGTDGGSHEGVLTSLLTEMDGVDELNGVTVIGATNRPDAIDSALMRPGRLDRIIYVGPPDHAGRVEILKIRTRKMSIDPQIDLDEIAILTAGCSGAEISALCQEAALLAMQRDINVAYVAQSDFVRAAKAVKKQITPEMIHGFERWMSSHEVVA</sequence>
<dbReference type="Gene3D" id="1.10.8.60">
    <property type="match status" value="1"/>
</dbReference>
<dbReference type="SUPFAM" id="SSF52540">
    <property type="entry name" value="P-loop containing nucleoside triphosphate hydrolases"/>
    <property type="match status" value="1"/>
</dbReference>
<dbReference type="InterPro" id="IPR003959">
    <property type="entry name" value="ATPase_AAA_core"/>
</dbReference>
<dbReference type="Pfam" id="PF00004">
    <property type="entry name" value="AAA"/>
    <property type="match status" value="1"/>
</dbReference>
<evidence type="ECO:0000256" key="1">
    <source>
        <dbReference type="ARBA" id="ARBA00022741"/>
    </source>
</evidence>
<evidence type="ECO:0000313" key="5">
    <source>
        <dbReference type="EMBL" id="TFY52970.1"/>
    </source>
</evidence>
<dbReference type="InterPro" id="IPR027417">
    <property type="entry name" value="P-loop_NTPase"/>
</dbReference>
<protein>
    <recommendedName>
        <fullName evidence="4">AAA+ ATPase domain-containing protein</fullName>
    </recommendedName>
</protein>
<dbReference type="Pfam" id="PF17862">
    <property type="entry name" value="AAA_lid_3"/>
    <property type="match status" value="1"/>
</dbReference>
<evidence type="ECO:0000256" key="3">
    <source>
        <dbReference type="RuleBase" id="RU003651"/>
    </source>
</evidence>
<keyword evidence="1 3" id="KW-0547">Nucleotide-binding</keyword>
<reference evidence="5 6" key="1">
    <citation type="submission" date="2019-02" db="EMBL/GenBank/DDBJ databases">
        <title>Genome sequencing of the rare red list fungi Dentipellis fragilis.</title>
        <authorList>
            <person name="Buettner E."/>
            <person name="Kellner H."/>
        </authorList>
    </citation>
    <scope>NUCLEOTIDE SEQUENCE [LARGE SCALE GENOMIC DNA]</scope>
    <source>
        <strain evidence="5 6">DSM 105465</strain>
    </source>
</reference>
<dbReference type="GO" id="GO:0005524">
    <property type="term" value="F:ATP binding"/>
    <property type="evidence" value="ECO:0007669"/>
    <property type="project" value="UniProtKB-KW"/>
</dbReference>
<dbReference type="InterPro" id="IPR050168">
    <property type="entry name" value="AAA_ATPase_domain"/>
</dbReference>
<evidence type="ECO:0000313" key="6">
    <source>
        <dbReference type="Proteomes" id="UP000298327"/>
    </source>
</evidence>
<keyword evidence="6" id="KW-1185">Reference proteome</keyword>
<keyword evidence="2 3" id="KW-0067">ATP-binding</keyword>
<dbReference type="OrthoDB" id="27435at2759"/>
<dbReference type="SMART" id="SM00382">
    <property type="entry name" value="AAA"/>
    <property type="match status" value="1"/>
</dbReference>
<evidence type="ECO:0000256" key="2">
    <source>
        <dbReference type="ARBA" id="ARBA00022840"/>
    </source>
</evidence>
<dbReference type="AlphaFoldDB" id="A0A4Y9XS49"/>
<dbReference type="PROSITE" id="PS00674">
    <property type="entry name" value="AAA"/>
    <property type="match status" value="1"/>
</dbReference>
<proteinExistence type="inferred from homology"/>
<dbReference type="GO" id="GO:0005737">
    <property type="term" value="C:cytoplasm"/>
    <property type="evidence" value="ECO:0007669"/>
    <property type="project" value="TreeGrafter"/>
</dbReference>
<dbReference type="PANTHER" id="PTHR23077">
    <property type="entry name" value="AAA-FAMILY ATPASE"/>
    <property type="match status" value="1"/>
</dbReference>
<organism evidence="5 6">
    <name type="scientific">Dentipellis fragilis</name>
    <dbReference type="NCBI Taxonomy" id="205917"/>
    <lineage>
        <taxon>Eukaryota</taxon>
        <taxon>Fungi</taxon>
        <taxon>Dikarya</taxon>
        <taxon>Basidiomycota</taxon>
        <taxon>Agaricomycotina</taxon>
        <taxon>Agaricomycetes</taxon>
        <taxon>Russulales</taxon>
        <taxon>Hericiaceae</taxon>
        <taxon>Dentipellis</taxon>
    </lineage>
</organism>
<evidence type="ECO:0000259" key="4">
    <source>
        <dbReference type="SMART" id="SM00382"/>
    </source>
</evidence>
<dbReference type="InterPro" id="IPR041569">
    <property type="entry name" value="AAA_lid_3"/>
</dbReference>
<dbReference type="STRING" id="205917.A0A4Y9XS49"/>
<accession>A0A4Y9XS49</accession>
<dbReference type="CDD" id="cd19511">
    <property type="entry name" value="RecA-like_CDC48_r2-like"/>
    <property type="match status" value="1"/>
</dbReference>
<dbReference type="EMBL" id="SEOQ01001221">
    <property type="protein sequence ID" value="TFY52970.1"/>
    <property type="molecule type" value="Genomic_DNA"/>
</dbReference>
<dbReference type="InterPro" id="IPR003593">
    <property type="entry name" value="AAA+_ATPase"/>
</dbReference>
<comment type="similarity">
    <text evidence="3">Belongs to the AAA ATPase family.</text>
</comment>
<dbReference type="GO" id="GO:0016887">
    <property type="term" value="F:ATP hydrolysis activity"/>
    <property type="evidence" value="ECO:0007669"/>
    <property type="project" value="InterPro"/>
</dbReference>
<feature type="non-terminal residue" evidence="5">
    <location>
        <position position="1"/>
    </location>
</feature>